<gene>
    <name evidence="2" type="ordered locus">MAGa6780</name>
</gene>
<dbReference type="NCBIfam" id="NF045950">
    <property type="entry name" value="MAG6090_repeat"/>
    <property type="match status" value="4"/>
</dbReference>
<protein>
    <recommendedName>
        <fullName evidence="4">Lipoprotein</fullName>
    </recommendedName>
</protein>
<feature type="coiled-coil region" evidence="1">
    <location>
        <begin position="543"/>
        <end position="570"/>
    </location>
</feature>
<organism evidence="2 3">
    <name type="scientific">Mycoplasmopsis agalactiae</name>
    <name type="common">Mycoplasma agalactiae</name>
    <dbReference type="NCBI Taxonomy" id="2110"/>
    <lineage>
        <taxon>Bacteria</taxon>
        <taxon>Bacillati</taxon>
        <taxon>Mycoplasmatota</taxon>
        <taxon>Mycoplasmoidales</taxon>
        <taxon>Metamycoplasmataceae</taxon>
        <taxon>Mycoplasmopsis</taxon>
    </lineage>
</organism>
<reference evidence="3" key="1">
    <citation type="journal article" date="2010" name="BMC Genomics">
        <title>Comparative genomic and proteomic analyses of two Mycoplasma agalactiae strains: clues to the macro- and micro-events that are shaping mycoplasma diversity.</title>
        <authorList>
            <person name="Nouvel L.X."/>
            <person name="Sirand-Pugnet P."/>
            <person name="Marenda M.S."/>
            <person name="Sagne E."/>
            <person name="Barbe V."/>
            <person name="Mangenot S."/>
            <person name="Schenowitz C."/>
            <person name="Jacob D."/>
            <person name="Barre A."/>
            <person name="Claverol S."/>
            <person name="Blanchard A."/>
            <person name="Citti C."/>
        </authorList>
    </citation>
    <scope>NUCLEOTIDE SEQUENCE [LARGE SCALE GENOMIC DNA]</scope>
    <source>
        <strain evidence="3">5632</strain>
    </source>
</reference>
<dbReference type="EMBL" id="FP671138">
    <property type="protein sequence ID" value="CBH40881.1"/>
    <property type="molecule type" value="Genomic_DNA"/>
</dbReference>
<dbReference type="Proteomes" id="UP000006902">
    <property type="component" value="Chromosome"/>
</dbReference>
<proteinExistence type="predicted"/>
<evidence type="ECO:0000256" key="1">
    <source>
        <dbReference type="SAM" id="Coils"/>
    </source>
</evidence>
<sequence length="786" mass="90920">MRKRLLLKGDLLTLVAPLISSACFVPNYEKDIDKNIDDKNEVNRQWEKIFIDSPTGSDIKKLEIDDWAKIQIESSKAFLSSAKMTEDIFSDEFKNLANNAINRYKKHGDKHAYESAKMTKSLFSDSLGRSVESIKTKAYRDSISGLDIDIHPSNEQLKDEEKRLDELVKRILDNVRRDNEKILNFISKWNSKFSNSITGADIKKSQLIDPWWIAYKKYIELLENQIDKATDKTNKIREEITKLIESINKIKLDRKADIYANDSSNYTTRLFDESNADKIKDAEEIYAKELADKYYSYVDNKVSSAESTKKIFDDSLIDLTKEAIERYKNHGDKHASESAKMVAELFSDSFKRAIENIKTKIYRDSISGEDINIHWTNDDIERAVNKALKENLDLNLSKLNEFKAANDIAKIFDDAYTDLTKEAIERYKNHGDKHAFESARMIAELFSDSLKRSIESIKTKIYRDSASGLDIDIHWTNEDLDRWTSKVLRDNWDLNKGILDKIKSADITGKLFDNSYDRAIDEVKAKVYRDSISGLDIELHPTKEQLKAELKKLNDEVSKYLEENLRINKAKFAETSSAISTGKLFDDEYTDLVKSAKNRTKESIFFDLRNRDWWFKDPNLDLLRLPILKKHYFHNSLFKINPDFTNDRKKIKDLATKLDIEIIDRQKGVMEIIDGKLYWTQEGAHNSVIYKEIEGIVLNSNLSEEEKNNISSIEHNGKKPTIGGYAFDKHIGVLVEKINNPENKIQYRITYKLFLKNGESYKDDNKQDTRSQIIDLSSSAGTLTNN</sequence>
<name>D3VRD4_MYCAA</name>
<evidence type="ECO:0000313" key="2">
    <source>
        <dbReference type="EMBL" id="CBH40881.1"/>
    </source>
</evidence>
<dbReference type="NCBIfam" id="NF045931">
    <property type="entry name" value="LP_sig_MAG6090"/>
    <property type="match status" value="1"/>
</dbReference>
<feature type="coiled-coil region" evidence="1">
    <location>
        <begin position="219"/>
        <end position="246"/>
    </location>
</feature>
<evidence type="ECO:0000313" key="3">
    <source>
        <dbReference type="Proteomes" id="UP000006902"/>
    </source>
</evidence>
<dbReference type="RefSeq" id="WP_013022228.1">
    <property type="nucleotide sequence ID" value="NC_013948.1"/>
</dbReference>
<dbReference type="AlphaFoldDB" id="D3VRD4"/>
<evidence type="ECO:0008006" key="4">
    <source>
        <dbReference type="Google" id="ProtNLM"/>
    </source>
</evidence>
<keyword evidence="1" id="KW-0175">Coiled coil</keyword>
<accession>D3VRD4</accession>
<dbReference type="PROSITE" id="PS51257">
    <property type="entry name" value="PROKAR_LIPOPROTEIN"/>
    <property type="match status" value="1"/>
</dbReference>
<dbReference type="KEGG" id="mal:MAGa6780"/>